<evidence type="ECO:0000256" key="1">
    <source>
        <dbReference type="ARBA" id="ARBA00004651"/>
    </source>
</evidence>
<feature type="transmembrane region" description="Helical" evidence="7">
    <location>
        <begin position="101"/>
        <end position="122"/>
    </location>
</feature>
<name>A0A2K1SVU2_GARVA</name>
<comment type="similarity">
    <text evidence="2">Belongs to the UPF0718 family.</text>
</comment>
<dbReference type="AlphaFoldDB" id="A0A2K1SVU2"/>
<feature type="transmembrane region" description="Helical" evidence="7">
    <location>
        <begin position="301"/>
        <end position="318"/>
    </location>
</feature>
<keyword evidence="3" id="KW-1003">Cell membrane</keyword>
<proteinExistence type="inferred from homology"/>
<dbReference type="EMBL" id="MNLH01000002">
    <property type="protein sequence ID" value="PNS43625.1"/>
    <property type="molecule type" value="Genomic_DNA"/>
</dbReference>
<feature type="transmembrane region" description="Helical" evidence="7">
    <location>
        <begin position="63"/>
        <end position="89"/>
    </location>
</feature>
<accession>A0A2K1SVU2</accession>
<evidence type="ECO:0000313" key="8">
    <source>
        <dbReference type="EMBL" id="PNS43625.1"/>
    </source>
</evidence>
<keyword evidence="5 7" id="KW-1133">Transmembrane helix</keyword>
<dbReference type="RefSeq" id="WP_103084589.1">
    <property type="nucleotide sequence ID" value="NZ_MNLH01000002.1"/>
</dbReference>
<dbReference type="PANTHER" id="PTHR34184">
    <property type="entry name" value="UPF0718 PROTEIN YCGR"/>
    <property type="match status" value="1"/>
</dbReference>
<dbReference type="PANTHER" id="PTHR34184:SF4">
    <property type="entry name" value="UPF0718 PROTEIN YCGR"/>
    <property type="match status" value="1"/>
</dbReference>
<evidence type="ECO:0000256" key="3">
    <source>
        <dbReference type="ARBA" id="ARBA00022475"/>
    </source>
</evidence>
<organism evidence="8 9">
    <name type="scientific">Gardnerella vaginalis</name>
    <dbReference type="NCBI Taxonomy" id="2702"/>
    <lineage>
        <taxon>Bacteria</taxon>
        <taxon>Bacillati</taxon>
        <taxon>Actinomycetota</taxon>
        <taxon>Actinomycetes</taxon>
        <taxon>Bifidobacteriales</taxon>
        <taxon>Bifidobacteriaceae</taxon>
        <taxon>Gardnerella</taxon>
    </lineage>
</organism>
<feature type="transmembrane region" description="Helical" evidence="7">
    <location>
        <begin position="164"/>
        <end position="185"/>
    </location>
</feature>
<dbReference type="OrthoDB" id="9810876at2"/>
<dbReference type="Pfam" id="PF03773">
    <property type="entry name" value="ArsP_1"/>
    <property type="match status" value="1"/>
</dbReference>
<sequence length="392" mass="42208">MKQDSQKTSLQKTSLQKTGSAHYLYVIIGMPIIAIFIAMAPALQARFPWFTISTTIRGISGLLLQAVPFTLIGVLVSAAVETFVTAQFVEKHMPKSTSDGFLVAIAAGFCMPVCDCVIVPTFSRLIAKKLPLPAAVTFLCAVPVVNPVSVLATWYAFSDAPAVVVIRVALGIVIALLAGISFVIFPQKSQILKQNFILRQNLEGASGLSCGCKDACSHSEDTCDIENNCNSENACDSKDACENCSESSKHLSFGLKLLDYFHHVYEDFVHLMPIILFGTIVASVIRAWLGNDPASRLNTTFVLISIPMMMLIAYASSLCSSSDAVIARSLAASLPISSVIAFLIFGPMLDIKNTLMLLSDCKAKFVLRITLTITVLCLLGSLLIHFAWGGAI</sequence>
<evidence type="ECO:0000313" key="9">
    <source>
        <dbReference type="Proteomes" id="UP000236146"/>
    </source>
</evidence>
<keyword evidence="6 7" id="KW-0472">Membrane</keyword>
<evidence type="ECO:0000256" key="6">
    <source>
        <dbReference type="ARBA" id="ARBA00023136"/>
    </source>
</evidence>
<dbReference type="InterPro" id="IPR052923">
    <property type="entry name" value="UPF0718"/>
</dbReference>
<evidence type="ECO:0000256" key="7">
    <source>
        <dbReference type="SAM" id="Phobius"/>
    </source>
</evidence>
<comment type="caution">
    <text evidence="8">The sequence shown here is derived from an EMBL/GenBank/DDBJ whole genome shotgun (WGS) entry which is preliminary data.</text>
</comment>
<evidence type="ECO:0000256" key="5">
    <source>
        <dbReference type="ARBA" id="ARBA00022989"/>
    </source>
</evidence>
<dbReference type="InterPro" id="IPR005524">
    <property type="entry name" value="DUF318"/>
</dbReference>
<feature type="transmembrane region" description="Helical" evidence="7">
    <location>
        <begin position="21"/>
        <end position="43"/>
    </location>
</feature>
<gene>
    <name evidence="8" type="ORF">BFS05_01860</name>
</gene>
<feature type="transmembrane region" description="Helical" evidence="7">
    <location>
        <begin position="268"/>
        <end position="289"/>
    </location>
</feature>
<evidence type="ECO:0000256" key="4">
    <source>
        <dbReference type="ARBA" id="ARBA00022692"/>
    </source>
</evidence>
<dbReference type="GO" id="GO:0005886">
    <property type="term" value="C:plasma membrane"/>
    <property type="evidence" value="ECO:0007669"/>
    <property type="project" value="UniProtKB-SubCell"/>
</dbReference>
<protein>
    <submittedName>
        <fullName evidence="8">Permease</fullName>
    </submittedName>
</protein>
<reference evidence="9" key="1">
    <citation type="submission" date="2016-10" db="EMBL/GenBank/DDBJ databases">
        <authorList>
            <person name="Bumgarner R.E."/>
            <person name="Fredricks D.N."/>
            <person name="Srinivasan S."/>
        </authorList>
    </citation>
    <scope>NUCLEOTIDE SEQUENCE [LARGE SCALE GENOMIC DNA]</scope>
    <source>
        <strain evidence="9">KA00225</strain>
    </source>
</reference>
<feature type="transmembrane region" description="Helical" evidence="7">
    <location>
        <begin position="324"/>
        <end position="345"/>
    </location>
</feature>
<dbReference type="Proteomes" id="UP000236146">
    <property type="component" value="Unassembled WGS sequence"/>
</dbReference>
<keyword evidence="4 7" id="KW-0812">Transmembrane</keyword>
<feature type="transmembrane region" description="Helical" evidence="7">
    <location>
        <begin position="134"/>
        <end position="157"/>
    </location>
</feature>
<comment type="subcellular location">
    <subcellularLocation>
        <location evidence="1">Cell membrane</location>
        <topology evidence="1">Multi-pass membrane protein</topology>
    </subcellularLocation>
</comment>
<feature type="transmembrane region" description="Helical" evidence="7">
    <location>
        <begin position="365"/>
        <end position="388"/>
    </location>
</feature>
<evidence type="ECO:0000256" key="2">
    <source>
        <dbReference type="ARBA" id="ARBA00006386"/>
    </source>
</evidence>